<protein>
    <submittedName>
        <fullName evidence="3">CYTH and CHAD domain-containing protein</fullName>
    </submittedName>
</protein>
<accession>A0ABS9TVJ3</accession>
<keyword evidence="4" id="KW-1185">Reference proteome</keyword>
<dbReference type="Proteomes" id="UP001202922">
    <property type="component" value="Unassembled WGS sequence"/>
</dbReference>
<dbReference type="InterPro" id="IPR038186">
    <property type="entry name" value="CHAD_dom_sf"/>
</dbReference>
<feature type="compositionally biased region" description="Low complexity" evidence="1">
    <location>
        <begin position="184"/>
        <end position="195"/>
    </location>
</feature>
<evidence type="ECO:0000313" key="3">
    <source>
        <dbReference type="EMBL" id="MCH6468413.1"/>
    </source>
</evidence>
<gene>
    <name evidence="3" type="ORF">L0M17_00175</name>
</gene>
<dbReference type="EMBL" id="JAKZBV010000001">
    <property type="protein sequence ID" value="MCH6468413.1"/>
    <property type="molecule type" value="Genomic_DNA"/>
</dbReference>
<organism evidence="3 4">
    <name type="scientific">Sinomonas terrae</name>
    <dbReference type="NCBI Taxonomy" id="2908838"/>
    <lineage>
        <taxon>Bacteria</taxon>
        <taxon>Bacillati</taxon>
        <taxon>Actinomycetota</taxon>
        <taxon>Actinomycetes</taxon>
        <taxon>Micrococcales</taxon>
        <taxon>Micrococcaceae</taxon>
        <taxon>Sinomonas</taxon>
    </lineage>
</organism>
<dbReference type="PROSITE" id="PS51708">
    <property type="entry name" value="CHAD"/>
    <property type="match status" value="1"/>
</dbReference>
<dbReference type="PANTHER" id="PTHR39339:SF1">
    <property type="entry name" value="CHAD DOMAIN-CONTAINING PROTEIN"/>
    <property type="match status" value="1"/>
</dbReference>
<feature type="domain" description="CHAD" evidence="2">
    <location>
        <begin position="210"/>
        <end position="494"/>
    </location>
</feature>
<feature type="compositionally biased region" description="Basic and acidic residues" evidence="1">
    <location>
        <begin position="199"/>
        <end position="209"/>
    </location>
</feature>
<proteinExistence type="predicted"/>
<comment type="caution">
    <text evidence="3">The sequence shown here is derived from an EMBL/GenBank/DDBJ whole genome shotgun (WGS) entry which is preliminary data.</text>
</comment>
<name>A0ABS9TVJ3_9MICC</name>
<feature type="region of interest" description="Disordered" evidence="1">
    <location>
        <begin position="178"/>
        <end position="213"/>
    </location>
</feature>
<dbReference type="InterPro" id="IPR007899">
    <property type="entry name" value="CHAD_dom"/>
</dbReference>
<reference evidence="3 4" key="1">
    <citation type="submission" date="2022-03" db="EMBL/GenBank/DDBJ databases">
        <title>Sinomonas sp. isolated from a soil.</title>
        <authorList>
            <person name="Han J."/>
            <person name="Kim D.-U."/>
        </authorList>
    </citation>
    <scope>NUCLEOTIDE SEQUENCE [LARGE SCALE GENOMIC DNA]</scope>
    <source>
        <strain evidence="3 4">5-5</strain>
    </source>
</reference>
<dbReference type="Pfam" id="PF05235">
    <property type="entry name" value="CHAD"/>
    <property type="match status" value="1"/>
</dbReference>
<dbReference type="Gene3D" id="2.40.320.10">
    <property type="entry name" value="Hypothetical Protein Pfu-838710-001"/>
    <property type="match status" value="1"/>
</dbReference>
<evidence type="ECO:0000313" key="4">
    <source>
        <dbReference type="Proteomes" id="UP001202922"/>
    </source>
</evidence>
<dbReference type="Gene3D" id="1.40.20.10">
    <property type="entry name" value="CHAD domain"/>
    <property type="match status" value="1"/>
</dbReference>
<dbReference type="SUPFAM" id="SSF55154">
    <property type="entry name" value="CYTH-like phosphatases"/>
    <property type="match status" value="1"/>
</dbReference>
<dbReference type="PANTHER" id="PTHR39339">
    <property type="entry name" value="SLR1444 PROTEIN"/>
    <property type="match status" value="1"/>
</dbReference>
<sequence>MARTRLAARGTFDASVAGRFPEFDALSGVAQVRSGEDLVFEEQFFDTEDFRLGSHGIVLYRRTGGPREGWHLELPDGRTAVEPLGSHQSPPPSLTDGLQFYLRGEQLVRSADVTIVRRVALLLADDGGELAEAADEHHRAEPLIADGAPRAWRLWDYEVREPGNKRLAKELCTAFAESGAEPGSRSSSLLTLAASVPPRGREAEPEQRRPGKVQRAFADYVAEQLEKWERLDPEVRLAAPDSVHNLRIATRRLRSCLSAFRKDLDPDSRRAMRDELQWFGRVLGRVRDAEIMRERLRGRVGSERSELVFGPVRRSFDESLGAEHAEASRELRDALGSERYFRLLDGITDLAATVREADGKWETKATVSGVVRRDAKRLRAAVEEAKGAEGTEKHDIALHDVRKAAKRLRYSAEAAAPFGAKKAARLGRRARKVQKALGEHQDSIVTAELVRRLGVEAYGRAENAFTYGRLHARELQLADEAEARYDRIRRKLPAKLGGGKG</sequence>
<dbReference type="InterPro" id="IPR033469">
    <property type="entry name" value="CYTH-like_dom_sf"/>
</dbReference>
<evidence type="ECO:0000259" key="2">
    <source>
        <dbReference type="PROSITE" id="PS51708"/>
    </source>
</evidence>
<dbReference type="CDD" id="cd07374">
    <property type="entry name" value="CYTH-like_Pase"/>
    <property type="match status" value="1"/>
</dbReference>
<dbReference type="SMART" id="SM00880">
    <property type="entry name" value="CHAD"/>
    <property type="match status" value="1"/>
</dbReference>
<evidence type="ECO:0000256" key="1">
    <source>
        <dbReference type="SAM" id="MobiDB-lite"/>
    </source>
</evidence>
<dbReference type="RefSeq" id="WP_241050090.1">
    <property type="nucleotide sequence ID" value="NZ_JAKZBV010000001.1"/>
</dbReference>